<dbReference type="OrthoDB" id="286832at2"/>
<feature type="compositionally biased region" description="Pro residues" evidence="1">
    <location>
        <begin position="179"/>
        <end position="200"/>
    </location>
</feature>
<accession>A0A517MM10</accession>
<sequence length="314" mass="34847">MLLLIDGYNLLHQSDLLGRGRGEDWLRRARNRLLRQLAKHLDDSLRPQTCIVFDAEDPPPGRPSQIFYHEIDVRFAVNHPEADDLLEEIIAHHPAPNRLTVVSSDHRVQRAAQRRRGHFFDSDSWYVALIDAEHVLGIRNPKQANSKSTAKSKESLIADLAAQSTEEWLREFGLDVPSAPTPSPASPPKETPAQKSPPSPDALDSKPKVVDDPPSSNILGDSPGANILGVSPRPAKKLKKPSRPPKAKRASTTKPSAKPAGKRPSKKQLPLPKTNKLPKPESKQSDETERERARRQLKGDADQIFPEGYGEDLL</sequence>
<name>A0A517MM10_9BACT</name>
<feature type="compositionally biased region" description="Basic residues" evidence="1">
    <location>
        <begin position="234"/>
        <end position="251"/>
    </location>
</feature>
<dbReference type="EMBL" id="CP036262">
    <property type="protein sequence ID" value="QDS95797.1"/>
    <property type="molecule type" value="Genomic_DNA"/>
</dbReference>
<keyword evidence="3" id="KW-1185">Reference proteome</keyword>
<dbReference type="Proteomes" id="UP000320672">
    <property type="component" value="Chromosome"/>
</dbReference>
<dbReference type="InterPro" id="IPR010298">
    <property type="entry name" value="YacP-like"/>
</dbReference>
<reference evidence="2 3" key="1">
    <citation type="submission" date="2019-02" db="EMBL/GenBank/DDBJ databases">
        <title>Deep-cultivation of Planctomycetes and their phenomic and genomic characterization uncovers novel biology.</title>
        <authorList>
            <person name="Wiegand S."/>
            <person name="Jogler M."/>
            <person name="Boedeker C."/>
            <person name="Pinto D."/>
            <person name="Vollmers J."/>
            <person name="Rivas-Marin E."/>
            <person name="Kohn T."/>
            <person name="Peeters S.H."/>
            <person name="Heuer A."/>
            <person name="Rast P."/>
            <person name="Oberbeckmann S."/>
            <person name="Bunk B."/>
            <person name="Jeske O."/>
            <person name="Meyerdierks A."/>
            <person name="Storesund J.E."/>
            <person name="Kallscheuer N."/>
            <person name="Luecker S."/>
            <person name="Lage O.M."/>
            <person name="Pohl T."/>
            <person name="Merkel B.J."/>
            <person name="Hornburger P."/>
            <person name="Mueller R.-W."/>
            <person name="Bruemmer F."/>
            <person name="Labrenz M."/>
            <person name="Spormann A.M."/>
            <person name="Op den Camp H."/>
            <person name="Overmann J."/>
            <person name="Amann R."/>
            <person name="Jetten M.S.M."/>
            <person name="Mascher T."/>
            <person name="Medema M.H."/>
            <person name="Devos D.P."/>
            <person name="Kaster A.-K."/>
            <person name="Ovreas L."/>
            <person name="Rohde M."/>
            <person name="Galperin M.Y."/>
            <person name="Jogler C."/>
        </authorList>
    </citation>
    <scope>NUCLEOTIDE SEQUENCE [LARGE SCALE GENOMIC DNA]</scope>
    <source>
        <strain evidence="2 3">FF011L</strain>
    </source>
</reference>
<dbReference type="RefSeq" id="WP_145354032.1">
    <property type="nucleotide sequence ID" value="NZ_CP036262.1"/>
</dbReference>
<organism evidence="2 3">
    <name type="scientific">Roseimaritima multifibrata</name>
    <dbReference type="NCBI Taxonomy" id="1930274"/>
    <lineage>
        <taxon>Bacteria</taxon>
        <taxon>Pseudomonadati</taxon>
        <taxon>Planctomycetota</taxon>
        <taxon>Planctomycetia</taxon>
        <taxon>Pirellulales</taxon>
        <taxon>Pirellulaceae</taxon>
        <taxon>Roseimaritima</taxon>
    </lineage>
</organism>
<evidence type="ECO:0000313" key="2">
    <source>
        <dbReference type="EMBL" id="QDS95797.1"/>
    </source>
</evidence>
<evidence type="ECO:0000256" key="1">
    <source>
        <dbReference type="SAM" id="MobiDB-lite"/>
    </source>
</evidence>
<dbReference type="KEGG" id="rml:FF011L_45980"/>
<dbReference type="Pfam" id="PF05991">
    <property type="entry name" value="NYN_YacP"/>
    <property type="match status" value="1"/>
</dbReference>
<feature type="region of interest" description="Disordered" evidence="1">
    <location>
        <begin position="174"/>
        <end position="314"/>
    </location>
</feature>
<gene>
    <name evidence="2" type="ORF">FF011L_45980</name>
</gene>
<dbReference type="AlphaFoldDB" id="A0A517MM10"/>
<proteinExistence type="predicted"/>
<evidence type="ECO:0000313" key="3">
    <source>
        <dbReference type="Proteomes" id="UP000320672"/>
    </source>
</evidence>
<protein>
    <submittedName>
        <fullName evidence="2">YacP-like NYN domain protein</fullName>
    </submittedName>
</protein>
<feature type="compositionally biased region" description="Low complexity" evidence="1">
    <location>
        <begin position="267"/>
        <end position="277"/>
    </location>
</feature>
<feature type="compositionally biased region" description="Basic and acidic residues" evidence="1">
    <location>
        <begin position="278"/>
        <end position="301"/>
    </location>
</feature>